<dbReference type="eggNOG" id="ENOG502TD6F">
    <property type="taxonomic scope" value="Eukaryota"/>
</dbReference>
<dbReference type="KEGG" id="der:6550248"/>
<keyword evidence="3" id="KW-1185">Reference proteome</keyword>
<dbReference type="Proteomes" id="UP000008711">
    <property type="component" value="Unassembled WGS sequence"/>
</dbReference>
<evidence type="ECO:0000256" key="1">
    <source>
        <dbReference type="SAM" id="MobiDB-lite"/>
    </source>
</evidence>
<dbReference type="GO" id="GO:0002039">
    <property type="term" value="F:p53 binding"/>
    <property type="evidence" value="ECO:0007669"/>
    <property type="project" value="EnsemblMetazoa"/>
</dbReference>
<feature type="compositionally biased region" description="Basic and acidic residues" evidence="1">
    <location>
        <begin position="178"/>
        <end position="192"/>
    </location>
</feature>
<dbReference type="HOGENOM" id="CLU_1300844_0_0_1"/>
<feature type="region of interest" description="Disordered" evidence="1">
    <location>
        <begin position="93"/>
        <end position="124"/>
    </location>
</feature>
<dbReference type="AlphaFoldDB" id="B3NX21"/>
<protein>
    <submittedName>
        <fullName evidence="2">Uncharacterized protein</fullName>
    </submittedName>
</protein>
<gene>
    <name evidence="2" type="primary">Dere\GG17972</name>
    <name evidence="2" type="synonym">dere_GLEANR_2854</name>
    <name evidence="2" type="synonym">GG17972</name>
    <name evidence="2" type="ORF">Dere_GG17972</name>
</gene>
<feature type="compositionally biased region" description="Basic and acidic residues" evidence="1">
    <location>
        <begin position="111"/>
        <end position="121"/>
    </location>
</feature>
<name>B3NX21_DROER</name>
<organism evidence="2 3">
    <name type="scientific">Drosophila erecta</name>
    <name type="common">Fruit fly</name>
    <dbReference type="NCBI Taxonomy" id="7220"/>
    <lineage>
        <taxon>Eukaryota</taxon>
        <taxon>Metazoa</taxon>
        <taxon>Ecdysozoa</taxon>
        <taxon>Arthropoda</taxon>
        <taxon>Hexapoda</taxon>
        <taxon>Insecta</taxon>
        <taxon>Pterygota</taxon>
        <taxon>Neoptera</taxon>
        <taxon>Endopterygota</taxon>
        <taxon>Diptera</taxon>
        <taxon>Brachycera</taxon>
        <taxon>Muscomorpha</taxon>
        <taxon>Ephydroidea</taxon>
        <taxon>Drosophilidae</taxon>
        <taxon>Drosophila</taxon>
        <taxon>Sophophora</taxon>
    </lineage>
</organism>
<sequence>MMADTRSSLKILFQGETNLITCESSNTYEEVISQAMSRFDIPQTQKKALILTNGKDYVFEAHLLEYFLLLFPCPEITFHLRFDWSKMRRSLGQTESLKRRRPVDSEPTVGQKEEDQGKEDPLPEYTPVPVYRMNCFIGSLPTGGAMPVHRQNCFLREQSQQQLVEISIPRLQEDDDQQKEPPKKRLRVDVCARPRRTASTSVGPSPVPVLRPIRI</sequence>
<evidence type="ECO:0000313" key="2">
    <source>
        <dbReference type="EMBL" id="EDV46850.2"/>
    </source>
</evidence>
<dbReference type="GO" id="GO:1902166">
    <property type="term" value="P:negative regulation of intrinsic apoptotic signaling pathway in response to DNA damage by p53 class mediator"/>
    <property type="evidence" value="ECO:0007669"/>
    <property type="project" value="EnsemblMetazoa"/>
</dbReference>
<proteinExistence type="predicted"/>
<evidence type="ECO:0000313" key="3">
    <source>
        <dbReference type="Proteomes" id="UP000008711"/>
    </source>
</evidence>
<accession>B3NX21</accession>
<feature type="region of interest" description="Disordered" evidence="1">
    <location>
        <begin position="169"/>
        <end position="215"/>
    </location>
</feature>
<dbReference type="OrthoDB" id="7965105at2759"/>
<reference evidence="2 3" key="1">
    <citation type="journal article" date="2007" name="Nature">
        <title>Evolution of genes and genomes on the Drosophila phylogeny.</title>
        <authorList>
            <consortium name="Drosophila 12 Genomes Consortium"/>
            <person name="Clark A.G."/>
            <person name="Eisen M.B."/>
            <person name="Smith D.R."/>
            <person name="Bergman C.M."/>
            <person name="Oliver B."/>
            <person name="Markow T.A."/>
            <person name="Kaufman T.C."/>
            <person name="Kellis M."/>
            <person name="Gelbart W."/>
            <person name="Iyer V.N."/>
            <person name="Pollard D.A."/>
            <person name="Sackton T.B."/>
            <person name="Larracuente A.M."/>
            <person name="Singh N.D."/>
            <person name="Abad J.P."/>
            <person name="Abt D.N."/>
            <person name="Adryan B."/>
            <person name="Aguade M."/>
            <person name="Akashi H."/>
            <person name="Anderson W.W."/>
            <person name="Aquadro C.F."/>
            <person name="Ardell D.H."/>
            <person name="Arguello R."/>
            <person name="Artieri C.G."/>
            <person name="Barbash D.A."/>
            <person name="Barker D."/>
            <person name="Barsanti P."/>
            <person name="Batterham P."/>
            <person name="Batzoglou S."/>
            <person name="Begun D."/>
            <person name="Bhutkar A."/>
            <person name="Blanco E."/>
            <person name="Bosak S.A."/>
            <person name="Bradley R.K."/>
            <person name="Brand A.D."/>
            <person name="Brent M.R."/>
            <person name="Brooks A.N."/>
            <person name="Brown R.H."/>
            <person name="Butlin R.K."/>
            <person name="Caggese C."/>
            <person name="Calvi B.R."/>
            <person name="Bernardo de Carvalho A."/>
            <person name="Caspi A."/>
            <person name="Castrezana S."/>
            <person name="Celniker S.E."/>
            <person name="Chang J.L."/>
            <person name="Chapple C."/>
            <person name="Chatterji S."/>
            <person name="Chinwalla A."/>
            <person name="Civetta A."/>
            <person name="Clifton S.W."/>
            <person name="Comeron J.M."/>
            <person name="Costello J.C."/>
            <person name="Coyne J.A."/>
            <person name="Daub J."/>
            <person name="David R.G."/>
            <person name="Delcher A.L."/>
            <person name="Delehaunty K."/>
            <person name="Do C.B."/>
            <person name="Ebling H."/>
            <person name="Edwards K."/>
            <person name="Eickbush T."/>
            <person name="Evans J.D."/>
            <person name="Filipski A."/>
            <person name="Findeiss S."/>
            <person name="Freyhult E."/>
            <person name="Fulton L."/>
            <person name="Fulton R."/>
            <person name="Garcia A.C."/>
            <person name="Gardiner A."/>
            <person name="Garfield D.A."/>
            <person name="Garvin B.E."/>
            <person name="Gibson G."/>
            <person name="Gilbert D."/>
            <person name="Gnerre S."/>
            <person name="Godfrey J."/>
            <person name="Good R."/>
            <person name="Gotea V."/>
            <person name="Gravely B."/>
            <person name="Greenberg A.J."/>
            <person name="Griffiths-Jones S."/>
            <person name="Gross S."/>
            <person name="Guigo R."/>
            <person name="Gustafson E.A."/>
            <person name="Haerty W."/>
            <person name="Hahn M.W."/>
            <person name="Halligan D.L."/>
            <person name="Halpern A.L."/>
            <person name="Halter G.M."/>
            <person name="Han M.V."/>
            <person name="Heger A."/>
            <person name="Hillier L."/>
            <person name="Hinrichs A.S."/>
            <person name="Holmes I."/>
            <person name="Hoskins R.A."/>
            <person name="Hubisz M.J."/>
            <person name="Hultmark D."/>
            <person name="Huntley M.A."/>
            <person name="Jaffe D.B."/>
            <person name="Jagadeeshan S."/>
            <person name="Jeck W.R."/>
            <person name="Johnson J."/>
            <person name="Jones C.D."/>
            <person name="Jordan W.C."/>
            <person name="Karpen G.H."/>
            <person name="Kataoka E."/>
            <person name="Keightley P.D."/>
            <person name="Kheradpour P."/>
            <person name="Kirkness E.F."/>
            <person name="Koerich L.B."/>
            <person name="Kristiansen K."/>
            <person name="Kudrna D."/>
            <person name="Kulathinal R.J."/>
            <person name="Kumar S."/>
            <person name="Kwok R."/>
            <person name="Lander E."/>
            <person name="Langley C.H."/>
            <person name="Lapoint R."/>
            <person name="Lazzaro B.P."/>
            <person name="Lee S.J."/>
            <person name="Levesque L."/>
            <person name="Li R."/>
            <person name="Lin C.F."/>
            <person name="Lin M.F."/>
            <person name="Lindblad-Toh K."/>
            <person name="Llopart A."/>
            <person name="Long M."/>
            <person name="Low L."/>
            <person name="Lozovsky E."/>
            <person name="Lu J."/>
            <person name="Luo M."/>
            <person name="Machado C.A."/>
            <person name="Makalowski W."/>
            <person name="Marzo M."/>
            <person name="Matsuda M."/>
            <person name="Matzkin L."/>
            <person name="McAllister B."/>
            <person name="McBride C.S."/>
            <person name="McKernan B."/>
            <person name="McKernan K."/>
            <person name="Mendez-Lago M."/>
            <person name="Minx P."/>
            <person name="Mollenhauer M.U."/>
            <person name="Montooth K."/>
            <person name="Mount S.M."/>
            <person name="Mu X."/>
            <person name="Myers E."/>
            <person name="Negre B."/>
            <person name="Newfeld S."/>
            <person name="Nielsen R."/>
            <person name="Noor M.A."/>
            <person name="O'Grady P."/>
            <person name="Pachter L."/>
            <person name="Papaceit M."/>
            <person name="Parisi M.J."/>
            <person name="Parisi M."/>
            <person name="Parts L."/>
            <person name="Pedersen J.S."/>
            <person name="Pesole G."/>
            <person name="Phillippy A.M."/>
            <person name="Ponting C.P."/>
            <person name="Pop M."/>
            <person name="Porcelli D."/>
            <person name="Powell J.R."/>
            <person name="Prohaska S."/>
            <person name="Pruitt K."/>
            <person name="Puig M."/>
            <person name="Quesneville H."/>
            <person name="Ram K.R."/>
            <person name="Rand D."/>
            <person name="Rasmussen M.D."/>
            <person name="Reed L.K."/>
            <person name="Reenan R."/>
            <person name="Reily A."/>
            <person name="Remington K.A."/>
            <person name="Rieger T.T."/>
            <person name="Ritchie M.G."/>
            <person name="Robin C."/>
            <person name="Rogers Y.H."/>
            <person name="Rohde C."/>
            <person name="Rozas J."/>
            <person name="Rubenfield M.J."/>
            <person name="Ruiz A."/>
            <person name="Russo S."/>
            <person name="Salzberg S.L."/>
            <person name="Sanchez-Gracia A."/>
            <person name="Saranga D.J."/>
            <person name="Sato H."/>
            <person name="Schaeffer S.W."/>
            <person name="Schatz M.C."/>
            <person name="Schlenke T."/>
            <person name="Schwartz R."/>
            <person name="Segarra C."/>
            <person name="Singh R.S."/>
            <person name="Sirot L."/>
            <person name="Sirota M."/>
            <person name="Sisneros N.B."/>
            <person name="Smith C.D."/>
            <person name="Smith T.F."/>
            <person name="Spieth J."/>
            <person name="Stage D.E."/>
            <person name="Stark A."/>
            <person name="Stephan W."/>
            <person name="Strausberg R.L."/>
            <person name="Strempel S."/>
            <person name="Sturgill D."/>
            <person name="Sutton G."/>
            <person name="Sutton G.G."/>
            <person name="Tao W."/>
            <person name="Teichmann S."/>
            <person name="Tobari Y.N."/>
            <person name="Tomimura Y."/>
            <person name="Tsolas J.M."/>
            <person name="Valente V.L."/>
            <person name="Venter E."/>
            <person name="Venter J.C."/>
            <person name="Vicario S."/>
            <person name="Vieira F.G."/>
            <person name="Vilella A.J."/>
            <person name="Villasante A."/>
            <person name="Walenz B."/>
            <person name="Wang J."/>
            <person name="Wasserman M."/>
            <person name="Watts T."/>
            <person name="Wilson D."/>
            <person name="Wilson R.K."/>
            <person name="Wing R.A."/>
            <person name="Wolfner M.F."/>
            <person name="Wong A."/>
            <person name="Wong G.K."/>
            <person name="Wu C.I."/>
            <person name="Wu G."/>
            <person name="Yamamoto D."/>
            <person name="Yang H.P."/>
            <person name="Yang S.P."/>
            <person name="Yorke J.A."/>
            <person name="Yoshida K."/>
            <person name="Zdobnov E."/>
            <person name="Zhang P."/>
            <person name="Zhang Y."/>
            <person name="Zimin A.V."/>
            <person name="Baldwin J."/>
            <person name="Abdouelleil A."/>
            <person name="Abdulkadir J."/>
            <person name="Abebe A."/>
            <person name="Abera B."/>
            <person name="Abreu J."/>
            <person name="Acer S.C."/>
            <person name="Aftuck L."/>
            <person name="Alexander A."/>
            <person name="An P."/>
            <person name="Anderson E."/>
            <person name="Anderson S."/>
            <person name="Arachi H."/>
            <person name="Azer M."/>
            <person name="Bachantsang P."/>
            <person name="Barry A."/>
            <person name="Bayul T."/>
            <person name="Berlin A."/>
            <person name="Bessette D."/>
            <person name="Bloom T."/>
            <person name="Blye J."/>
            <person name="Boguslavskiy L."/>
            <person name="Bonnet C."/>
            <person name="Boukhgalter B."/>
            <person name="Bourzgui I."/>
            <person name="Brown A."/>
            <person name="Cahill P."/>
            <person name="Channer S."/>
            <person name="Cheshatsang Y."/>
            <person name="Chuda L."/>
            <person name="Citroen M."/>
            <person name="Collymore A."/>
            <person name="Cooke P."/>
            <person name="Costello M."/>
            <person name="D'Aco K."/>
            <person name="Daza R."/>
            <person name="De Haan G."/>
            <person name="DeGray S."/>
            <person name="DeMaso C."/>
            <person name="Dhargay N."/>
            <person name="Dooley K."/>
            <person name="Dooley E."/>
            <person name="Doricent M."/>
            <person name="Dorje P."/>
            <person name="Dorjee K."/>
            <person name="Dupes A."/>
            <person name="Elong R."/>
            <person name="Falk J."/>
            <person name="Farina A."/>
            <person name="Faro S."/>
            <person name="Ferguson D."/>
            <person name="Fisher S."/>
            <person name="Foley C.D."/>
            <person name="Franke A."/>
            <person name="Friedrich D."/>
            <person name="Gadbois L."/>
            <person name="Gearin G."/>
            <person name="Gearin C.R."/>
            <person name="Giannoukos G."/>
            <person name="Goode T."/>
            <person name="Graham J."/>
            <person name="Grandbois E."/>
            <person name="Grewal S."/>
            <person name="Gyaltsen K."/>
            <person name="Hafez N."/>
            <person name="Hagos B."/>
            <person name="Hall J."/>
            <person name="Henson C."/>
            <person name="Hollinger A."/>
            <person name="Honan T."/>
            <person name="Huard M.D."/>
            <person name="Hughes L."/>
            <person name="Hurhula B."/>
            <person name="Husby M.E."/>
            <person name="Kamat A."/>
            <person name="Kanga B."/>
            <person name="Kashin S."/>
            <person name="Khazanovich D."/>
            <person name="Kisner P."/>
            <person name="Lance K."/>
            <person name="Lara M."/>
            <person name="Lee W."/>
            <person name="Lennon N."/>
            <person name="Letendre F."/>
            <person name="LeVine R."/>
            <person name="Lipovsky A."/>
            <person name="Liu X."/>
            <person name="Liu J."/>
            <person name="Liu S."/>
            <person name="Lokyitsang T."/>
            <person name="Lokyitsang Y."/>
            <person name="Lubonja R."/>
            <person name="Lui A."/>
            <person name="MacDonald P."/>
            <person name="Magnisalis V."/>
            <person name="Maru K."/>
            <person name="Matthews C."/>
            <person name="McCusker W."/>
            <person name="McDonough S."/>
            <person name="Mehta T."/>
            <person name="Meldrim J."/>
            <person name="Meneus L."/>
            <person name="Mihai O."/>
            <person name="Mihalev A."/>
            <person name="Mihova T."/>
            <person name="Mittelman R."/>
            <person name="Mlenga V."/>
            <person name="Montmayeur A."/>
            <person name="Mulrain L."/>
            <person name="Navidi A."/>
            <person name="Naylor J."/>
            <person name="Negash T."/>
            <person name="Nguyen T."/>
            <person name="Nguyen N."/>
            <person name="Nicol R."/>
            <person name="Norbu C."/>
            <person name="Norbu N."/>
            <person name="Novod N."/>
            <person name="O'Neill B."/>
            <person name="Osman S."/>
            <person name="Markiewicz E."/>
            <person name="Oyono O.L."/>
            <person name="Patti C."/>
            <person name="Phunkhang P."/>
            <person name="Pierre F."/>
            <person name="Priest M."/>
            <person name="Raghuraman S."/>
            <person name="Rege F."/>
            <person name="Reyes R."/>
            <person name="Rise C."/>
            <person name="Rogov P."/>
            <person name="Ross K."/>
            <person name="Ryan E."/>
            <person name="Settipalli S."/>
            <person name="Shea T."/>
            <person name="Sherpa N."/>
            <person name="Shi L."/>
            <person name="Shih D."/>
            <person name="Sparrow T."/>
            <person name="Spaulding J."/>
            <person name="Stalker J."/>
            <person name="Stange-Thomann N."/>
            <person name="Stavropoulos S."/>
            <person name="Stone C."/>
            <person name="Strader C."/>
            <person name="Tesfaye S."/>
            <person name="Thomson T."/>
            <person name="Thoulutsang Y."/>
            <person name="Thoulutsang D."/>
            <person name="Topham K."/>
            <person name="Topping I."/>
            <person name="Tsamla T."/>
            <person name="Vassiliev H."/>
            <person name="Vo A."/>
            <person name="Wangchuk T."/>
            <person name="Wangdi T."/>
            <person name="Weiand M."/>
            <person name="Wilkinson J."/>
            <person name="Wilson A."/>
            <person name="Yadav S."/>
            <person name="Young G."/>
            <person name="Yu Q."/>
            <person name="Zembek L."/>
            <person name="Zhong D."/>
            <person name="Zimmer A."/>
            <person name="Zwirko Z."/>
            <person name="Jaffe D.B."/>
            <person name="Alvarez P."/>
            <person name="Brockman W."/>
            <person name="Butler J."/>
            <person name="Chin C."/>
            <person name="Gnerre S."/>
            <person name="Grabherr M."/>
            <person name="Kleber M."/>
            <person name="Mauceli E."/>
            <person name="MacCallum I."/>
        </authorList>
    </citation>
    <scope>NUCLEOTIDE SEQUENCE [LARGE SCALE GENOMIC DNA]</scope>
    <source>
        <strain evidence="2 3">TSC#14021-0224.01</strain>
    </source>
</reference>
<reference evidence="2 3" key="2">
    <citation type="journal article" date="2008" name="Bioinformatics">
        <title>Assembly reconciliation.</title>
        <authorList>
            <person name="Zimin A.V."/>
            <person name="Smith D.R."/>
            <person name="Sutton G."/>
            <person name="Yorke J.A."/>
        </authorList>
    </citation>
    <scope>NUCLEOTIDE SEQUENCE [LARGE SCALE GENOMIC DNA]</scope>
    <source>
        <strain evidence="2 3">TSC#14021-0224.01</strain>
    </source>
</reference>
<dbReference type="EMBL" id="CH954180">
    <property type="protein sequence ID" value="EDV46850.2"/>
    <property type="molecule type" value="Genomic_DNA"/>
</dbReference>